<dbReference type="PANTHER" id="PTHR46577">
    <property type="entry name" value="HTH-TYPE TRANSCRIPTIONAL REGULATORY PROTEIN GABR"/>
    <property type="match status" value="1"/>
</dbReference>
<dbReference type="InterPro" id="IPR051446">
    <property type="entry name" value="HTH_trans_reg/aminotransferase"/>
</dbReference>
<keyword evidence="2" id="KW-0614">Plasmid</keyword>
<gene>
    <name evidence="2" type="ORF">U5G49_007339</name>
</gene>
<dbReference type="PANTHER" id="PTHR46577:SF1">
    <property type="entry name" value="HTH-TYPE TRANSCRIPTIONAL REGULATORY PROTEIN GABR"/>
    <property type="match status" value="1"/>
</dbReference>
<dbReference type="InterPro" id="IPR015424">
    <property type="entry name" value="PyrdxlP-dep_Trfase"/>
</dbReference>
<dbReference type="SUPFAM" id="SSF53383">
    <property type="entry name" value="PLP-dependent transferases"/>
    <property type="match status" value="1"/>
</dbReference>
<feature type="domain" description="Aminotransferase class I/classII large" evidence="1">
    <location>
        <begin position="58"/>
        <end position="301"/>
    </location>
</feature>
<evidence type="ECO:0000313" key="3">
    <source>
        <dbReference type="Proteomes" id="UP001322785"/>
    </source>
</evidence>
<keyword evidence="3" id="KW-1185">Reference proteome</keyword>
<geneLocation type="plasmid" evidence="2 3">
    <name>pRinCIP108029a</name>
</geneLocation>
<dbReference type="Gene3D" id="3.40.640.10">
    <property type="entry name" value="Type I PLP-dependent aspartate aminotransferase-like (Major domain)"/>
    <property type="match status" value="1"/>
</dbReference>
<keyword evidence="2" id="KW-0032">Aminotransferase</keyword>
<keyword evidence="2" id="KW-0808">Transferase</keyword>
<evidence type="ECO:0000259" key="1">
    <source>
        <dbReference type="Pfam" id="PF00155"/>
    </source>
</evidence>
<reference evidence="2 3" key="1">
    <citation type="submission" date="2023-12" db="EMBL/GenBank/DDBJ databases">
        <authorList>
            <person name="Menendez E."/>
            <person name="Kaur S."/>
            <person name="Flores-Felix J.D."/>
            <person name="diCenzo G.C."/>
            <person name="Peix A."/>
            <person name="Velazquez E."/>
        </authorList>
    </citation>
    <scope>NUCLEOTIDE SEQUENCE [LARGE SCALE GENOMIC DNA]</scope>
    <source>
        <strain evidence="2 3">CIP 108029</strain>
        <plasmid evidence="2 3">pRinCIP108029a</plasmid>
    </source>
</reference>
<proteinExistence type="predicted"/>
<dbReference type="RefSeq" id="WP_193445998.1">
    <property type="nucleotide sequence ID" value="NZ_BSOQ01000059.1"/>
</dbReference>
<dbReference type="Pfam" id="PF00155">
    <property type="entry name" value="Aminotran_1_2"/>
    <property type="match status" value="1"/>
</dbReference>
<dbReference type="InterPro" id="IPR004839">
    <property type="entry name" value="Aminotransferase_I/II_large"/>
</dbReference>
<dbReference type="InterPro" id="IPR015421">
    <property type="entry name" value="PyrdxlP-dep_Trfase_major"/>
</dbReference>
<accession>A0ABZ1DNC9</accession>
<dbReference type="EMBL" id="CP140639">
    <property type="protein sequence ID" value="WRW37722.1"/>
    <property type="molecule type" value="Genomic_DNA"/>
</dbReference>
<sequence>MHGQNPEIIQSASSLAIFDMTGNLPPPVPHVFESEYRWAMQEVLNRDDLASLFASHSFNGTERDRAAGAEFVSRRLTEAPDPDQIVITSSTQVALLSLILGIVGVGGRLVVDHVTYPSIGQFASFFGYEVIPLPIDAEGMEPEAFRDACRTHSPKAVYSTPTLQNPTTGIMSLERRQEIANIAREYGVTIIEDDIYSLLPTDQPPPLSAFAPEISWYVLGTTKGVAAGLKTCYVVAPSAQEAKARFWPGVRATYWMCAPANVTAVTRLIESGRIEQIISAVRDETRKRQAMVAEFLAGTGFRAKREGLHVWLPLPARVAGRRFVKELELLGTRIAPGELYAVGDAAPPNGVRFGTGKPASVDDLRMRVEQIRATYEQLMGDR</sequence>
<dbReference type="GO" id="GO:0008483">
    <property type="term" value="F:transaminase activity"/>
    <property type="evidence" value="ECO:0007669"/>
    <property type="project" value="UniProtKB-KW"/>
</dbReference>
<evidence type="ECO:0000313" key="2">
    <source>
        <dbReference type="EMBL" id="WRW37722.1"/>
    </source>
</evidence>
<name>A0ABZ1DNC9_9HYPH</name>
<protein>
    <submittedName>
        <fullName evidence="2">PLP-dependent aminotransferase family protein</fullName>
    </submittedName>
</protein>
<dbReference type="Proteomes" id="UP001322785">
    <property type="component" value="Plasmid pRinCIP108029a"/>
</dbReference>
<dbReference type="CDD" id="cd00609">
    <property type="entry name" value="AAT_like"/>
    <property type="match status" value="1"/>
</dbReference>
<organism evidence="2 3">
    <name type="scientific">Rhizobium indigoferae</name>
    <dbReference type="NCBI Taxonomy" id="158891"/>
    <lineage>
        <taxon>Bacteria</taxon>
        <taxon>Pseudomonadati</taxon>
        <taxon>Pseudomonadota</taxon>
        <taxon>Alphaproteobacteria</taxon>
        <taxon>Hyphomicrobiales</taxon>
        <taxon>Rhizobiaceae</taxon>
        <taxon>Rhizobium/Agrobacterium group</taxon>
        <taxon>Rhizobium</taxon>
    </lineage>
</organism>